<keyword evidence="3" id="KW-1185">Reference proteome</keyword>
<evidence type="ECO:0000259" key="1">
    <source>
        <dbReference type="Pfam" id="PF25355"/>
    </source>
</evidence>
<dbReference type="RefSeq" id="WP_194423794.1">
    <property type="nucleotide sequence ID" value="NZ_BAAAPT010000001.1"/>
</dbReference>
<name>A0ABU5N4Z6_9MICO</name>
<evidence type="ECO:0000313" key="3">
    <source>
        <dbReference type="Proteomes" id="UP001291912"/>
    </source>
</evidence>
<gene>
    <name evidence="2" type="ORF">R2Q92_04820</name>
</gene>
<dbReference type="InterPro" id="IPR057204">
    <property type="entry name" value="DUF7882"/>
</dbReference>
<protein>
    <recommendedName>
        <fullName evidence="1">DUF7882 domain-containing protein</fullName>
    </recommendedName>
</protein>
<dbReference type="Proteomes" id="UP001291912">
    <property type="component" value="Unassembled WGS sequence"/>
</dbReference>
<organism evidence="2 3">
    <name type="scientific">Microbacterium aquimaris</name>
    <dbReference type="NCBI Taxonomy" id="459816"/>
    <lineage>
        <taxon>Bacteria</taxon>
        <taxon>Bacillati</taxon>
        <taxon>Actinomycetota</taxon>
        <taxon>Actinomycetes</taxon>
        <taxon>Micrococcales</taxon>
        <taxon>Microbacteriaceae</taxon>
        <taxon>Microbacterium</taxon>
    </lineage>
</organism>
<reference evidence="2 3" key="1">
    <citation type="submission" date="2023-10" db="EMBL/GenBank/DDBJ databases">
        <title>Microbacterium xanthum sp. nov., isolated from seaweed.</title>
        <authorList>
            <person name="Lee S.D."/>
        </authorList>
    </citation>
    <scope>NUCLEOTIDE SEQUENCE [LARGE SCALE GENOMIC DNA]</scope>
    <source>
        <strain evidence="2 3">KCTC 19124</strain>
    </source>
</reference>
<dbReference type="Pfam" id="PF25355">
    <property type="entry name" value="DUF7882"/>
    <property type="match status" value="1"/>
</dbReference>
<comment type="caution">
    <text evidence="2">The sequence shown here is derived from an EMBL/GenBank/DDBJ whole genome shotgun (WGS) entry which is preliminary data.</text>
</comment>
<sequence length="116" mass="12560">MGYLYYGNLPDPIEFPDRLLAHLKVVIATKLRRHESFTMSWRNAAGDEGGRSTVWIEPSIPLRFVFGSAEPEPLHAPTLSELANRASSTAGLTVDLDTVIPFDADASPASSTSAMA</sequence>
<accession>A0ABU5N4Z6</accession>
<proteinExistence type="predicted"/>
<dbReference type="EMBL" id="JAWJYN010000001">
    <property type="protein sequence ID" value="MDZ8161149.1"/>
    <property type="molecule type" value="Genomic_DNA"/>
</dbReference>
<evidence type="ECO:0000313" key="2">
    <source>
        <dbReference type="EMBL" id="MDZ8161149.1"/>
    </source>
</evidence>
<feature type="domain" description="DUF7882" evidence="1">
    <location>
        <begin position="1"/>
        <end position="94"/>
    </location>
</feature>